<dbReference type="EMBL" id="BAAAKV010000003">
    <property type="protein sequence ID" value="GAA1152313.1"/>
    <property type="molecule type" value="Genomic_DNA"/>
</dbReference>
<evidence type="ECO:0000256" key="9">
    <source>
        <dbReference type="ARBA" id="ARBA00030757"/>
    </source>
</evidence>
<dbReference type="Proteomes" id="UP001501371">
    <property type="component" value="Unassembled WGS sequence"/>
</dbReference>
<evidence type="ECO:0000256" key="3">
    <source>
        <dbReference type="ARBA" id="ARBA00011890"/>
    </source>
</evidence>
<reference evidence="14" key="1">
    <citation type="journal article" date="2019" name="Int. J. Syst. Evol. Microbiol.">
        <title>The Global Catalogue of Microorganisms (GCM) 10K type strain sequencing project: providing services to taxonomists for standard genome sequencing and annotation.</title>
        <authorList>
            <consortium name="The Broad Institute Genomics Platform"/>
            <consortium name="The Broad Institute Genome Sequencing Center for Infectious Disease"/>
            <person name="Wu L."/>
            <person name="Ma J."/>
        </authorList>
    </citation>
    <scope>NUCLEOTIDE SEQUENCE [LARGE SCALE GENOMIC DNA]</scope>
    <source>
        <strain evidence="14">JCM 12696</strain>
    </source>
</reference>
<organism evidence="13 14">
    <name type="scientific">Streptomyces hebeiensis</name>
    <dbReference type="NCBI Taxonomy" id="229486"/>
    <lineage>
        <taxon>Bacteria</taxon>
        <taxon>Bacillati</taxon>
        <taxon>Actinomycetota</taxon>
        <taxon>Actinomycetes</taxon>
        <taxon>Kitasatosporales</taxon>
        <taxon>Streptomycetaceae</taxon>
        <taxon>Streptomyces</taxon>
    </lineage>
</organism>
<evidence type="ECO:0000256" key="11">
    <source>
        <dbReference type="ARBA" id="ARBA00031350"/>
    </source>
</evidence>
<evidence type="ECO:0000256" key="6">
    <source>
        <dbReference type="ARBA" id="ARBA00022603"/>
    </source>
</evidence>
<keyword evidence="14" id="KW-1185">Reference proteome</keyword>
<comment type="caution">
    <text evidence="13">The sequence shown here is derived from an EMBL/GenBank/DDBJ whole genome shotgun (WGS) entry which is preliminary data.</text>
</comment>
<dbReference type="Pfam" id="PF01135">
    <property type="entry name" value="PCMT"/>
    <property type="match status" value="1"/>
</dbReference>
<feature type="region of interest" description="Disordered" evidence="12">
    <location>
        <begin position="76"/>
        <end position="96"/>
    </location>
</feature>
<dbReference type="EC" id="2.1.1.77" evidence="3"/>
<dbReference type="InterPro" id="IPR029063">
    <property type="entry name" value="SAM-dependent_MTases_sf"/>
</dbReference>
<comment type="subcellular location">
    <subcellularLocation>
        <location evidence="1">Cytoplasm</location>
    </subcellularLocation>
</comment>
<evidence type="ECO:0000256" key="2">
    <source>
        <dbReference type="ARBA" id="ARBA00005369"/>
    </source>
</evidence>
<evidence type="ECO:0000313" key="14">
    <source>
        <dbReference type="Proteomes" id="UP001501371"/>
    </source>
</evidence>
<dbReference type="RefSeq" id="WP_344269354.1">
    <property type="nucleotide sequence ID" value="NZ_BAAAKV010000003.1"/>
</dbReference>
<keyword evidence="5" id="KW-0963">Cytoplasm</keyword>
<dbReference type="GO" id="GO:0008168">
    <property type="term" value="F:methyltransferase activity"/>
    <property type="evidence" value="ECO:0007669"/>
    <property type="project" value="UniProtKB-KW"/>
</dbReference>
<gene>
    <name evidence="13" type="ORF">GCM10009654_04730</name>
</gene>
<dbReference type="GO" id="GO:0032259">
    <property type="term" value="P:methylation"/>
    <property type="evidence" value="ECO:0007669"/>
    <property type="project" value="UniProtKB-KW"/>
</dbReference>
<sequence length="403" mass="43217">MSEANSRAGLVERLAREGYLSPAWRDAFTRVDRERFIPDRVWVRDGDGYRPVNRATDPARWLSLVHDDQALVTQVEDDPTDAGADTDAEGTAAGNSTAALVPTSSASMPRVVATMLDALAVADGMKTLEIGTGTGYNAALLAQRLGEQHVVSVEADPRVADTARANLKAASHSPTVVTGDGTLGCPDRAPFDRVISTCALHAVPYALVEQTVPGGLIVLPWGTGLYNGVLLRLTVADDGTRTAGGPVVGDCAFMWNRYETPERDVMATVRRTSPDRATATRTALDPRLVFGDEDATFTAGVMVPDCRYSVGHGPDGAFTLWLADHATGSWASVDYVPGADEFAARQSGPRGLWDEVEAAYAWWWEHGAPERTRFGLTVTSTGQFLWLDTPDRPVPVNGPVPVD</sequence>
<dbReference type="Gene3D" id="3.40.50.150">
    <property type="entry name" value="Vaccinia Virus protein VP39"/>
    <property type="match status" value="1"/>
</dbReference>
<protein>
    <recommendedName>
        <fullName evidence="4">Protein-L-isoaspartate O-methyltransferase</fullName>
        <ecNumber evidence="3">2.1.1.77</ecNumber>
    </recommendedName>
    <alternativeName>
        <fullName evidence="11">L-isoaspartyl protein carboxyl methyltransferase</fullName>
    </alternativeName>
    <alternativeName>
        <fullName evidence="9">Protein L-isoaspartyl methyltransferase</fullName>
    </alternativeName>
    <alternativeName>
        <fullName evidence="10">Protein-beta-aspartate methyltransferase</fullName>
    </alternativeName>
</protein>
<feature type="compositionally biased region" description="Acidic residues" evidence="12">
    <location>
        <begin position="76"/>
        <end position="88"/>
    </location>
</feature>
<evidence type="ECO:0000256" key="7">
    <source>
        <dbReference type="ARBA" id="ARBA00022679"/>
    </source>
</evidence>
<evidence type="ECO:0000256" key="8">
    <source>
        <dbReference type="ARBA" id="ARBA00022691"/>
    </source>
</evidence>
<evidence type="ECO:0000313" key="13">
    <source>
        <dbReference type="EMBL" id="GAA1152313.1"/>
    </source>
</evidence>
<proteinExistence type="inferred from homology"/>
<evidence type="ECO:0000256" key="4">
    <source>
        <dbReference type="ARBA" id="ARBA00013346"/>
    </source>
</evidence>
<keyword evidence="6 13" id="KW-0489">Methyltransferase</keyword>
<dbReference type="PANTHER" id="PTHR11579">
    <property type="entry name" value="PROTEIN-L-ISOASPARTATE O-METHYLTRANSFERASE"/>
    <property type="match status" value="1"/>
</dbReference>
<evidence type="ECO:0000256" key="1">
    <source>
        <dbReference type="ARBA" id="ARBA00004496"/>
    </source>
</evidence>
<name>A0ABP4F1N2_9ACTN</name>
<keyword evidence="7" id="KW-0808">Transferase</keyword>
<evidence type="ECO:0000256" key="10">
    <source>
        <dbReference type="ARBA" id="ARBA00031323"/>
    </source>
</evidence>
<dbReference type="InterPro" id="IPR000682">
    <property type="entry name" value="PCMT"/>
</dbReference>
<comment type="similarity">
    <text evidence="2">Belongs to the methyltransferase superfamily. L-isoaspartyl/D-aspartyl protein methyltransferase family.</text>
</comment>
<dbReference type="SUPFAM" id="SSF53335">
    <property type="entry name" value="S-adenosyl-L-methionine-dependent methyltransferases"/>
    <property type="match status" value="1"/>
</dbReference>
<evidence type="ECO:0000256" key="5">
    <source>
        <dbReference type="ARBA" id="ARBA00022490"/>
    </source>
</evidence>
<dbReference type="CDD" id="cd02440">
    <property type="entry name" value="AdoMet_MTases"/>
    <property type="match status" value="1"/>
</dbReference>
<evidence type="ECO:0000256" key="12">
    <source>
        <dbReference type="SAM" id="MobiDB-lite"/>
    </source>
</evidence>
<keyword evidence="8" id="KW-0949">S-adenosyl-L-methionine</keyword>
<dbReference type="PANTHER" id="PTHR11579:SF0">
    <property type="entry name" value="PROTEIN-L-ISOASPARTATE(D-ASPARTATE) O-METHYLTRANSFERASE"/>
    <property type="match status" value="1"/>
</dbReference>
<accession>A0ABP4F1N2</accession>